<dbReference type="SUPFAM" id="SSF53474">
    <property type="entry name" value="alpha/beta-Hydrolases"/>
    <property type="match status" value="1"/>
</dbReference>
<protein>
    <submittedName>
        <fullName evidence="3">2-hydroxy-6-oxonona-2,4-dienedioate hydrolase</fullName>
        <ecNumber evidence="3">3.7.1.14</ecNumber>
    </submittedName>
</protein>
<dbReference type="Proteomes" id="UP000180166">
    <property type="component" value="Chromosome"/>
</dbReference>
<dbReference type="AlphaFoldDB" id="A0ABC8AXV5"/>
<reference evidence="3 4" key="1">
    <citation type="submission" date="2016-10" db="EMBL/GenBank/DDBJ databases">
        <title>Genome sequence of Nocardia seriolae strain EM150506, isolated from Anguila japonica.</title>
        <authorList>
            <person name="Han H.-J."/>
        </authorList>
    </citation>
    <scope>NUCLEOTIDE SEQUENCE [LARGE SCALE GENOMIC DNA]</scope>
    <source>
        <strain evidence="3 4">EM150506</strain>
    </source>
</reference>
<dbReference type="EC" id="3.7.1.14" evidence="3"/>
<name>A0ABC8AXV5_9NOCA</name>
<dbReference type="InterPro" id="IPR000073">
    <property type="entry name" value="AB_hydrolase_1"/>
</dbReference>
<sequence length="287" mass="31786">MLDGVDVTYENTRREIATDKGVLRYHEAGDGPPLILLHGSGIGVNGWRNFRGNLGFYADHFHCYVLEFPGFGVSDPVPGHPVLTAVDSVVRFMDALNIDSAAMLGNSMGGVVAVNVAIAHPQRVEKLIAIGGVGHSLLSANPSEGTRLLSEFADNPTREGLDRWLRCMIYDPKMITDDLVEERWNAAVDPAAQASLKAMYGSEALALQQQFLEHSPTPPYWSMLHKVKSPVLLTWGADDRQCPTDMALIPLRQIPDAELHVFPKCGHWVMYEAKEAFERVTLEFLHR</sequence>
<organism evidence="3 4">
    <name type="scientific">Nocardia seriolae</name>
    <dbReference type="NCBI Taxonomy" id="37332"/>
    <lineage>
        <taxon>Bacteria</taxon>
        <taxon>Bacillati</taxon>
        <taxon>Actinomycetota</taxon>
        <taxon>Actinomycetes</taxon>
        <taxon>Mycobacteriales</taxon>
        <taxon>Nocardiaceae</taxon>
        <taxon>Nocardia</taxon>
    </lineage>
</organism>
<dbReference type="Pfam" id="PF00561">
    <property type="entry name" value="Abhydrolase_1"/>
    <property type="match status" value="1"/>
</dbReference>
<evidence type="ECO:0000313" key="4">
    <source>
        <dbReference type="Proteomes" id="UP000180166"/>
    </source>
</evidence>
<proteinExistence type="predicted"/>
<dbReference type="InterPro" id="IPR050266">
    <property type="entry name" value="AB_hydrolase_sf"/>
</dbReference>
<dbReference type="PRINTS" id="PR00111">
    <property type="entry name" value="ABHYDROLASE"/>
</dbReference>
<gene>
    <name evidence="3" type="primary">mhpC</name>
    <name evidence="3" type="ORF">NS506_04770</name>
</gene>
<evidence type="ECO:0000313" key="3">
    <source>
        <dbReference type="EMBL" id="APA98816.1"/>
    </source>
</evidence>
<accession>A0ABC8AXV5</accession>
<dbReference type="Gene3D" id="3.40.50.1820">
    <property type="entry name" value="alpha/beta hydrolase"/>
    <property type="match status" value="1"/>
</dbReference>
<dbReference type="PANTHER" id="PTHR43798:SF31">
    <property type="entry name" value="AB HYDROLASE SUPERFAMILY PROTEIN YCLE"/>
    <property type="match status" value="1"/>
</dbReference>
<feature type="domain" description="AB hydrolase-1" evidence="2">
    <location>
        <begin position="32"/>
        <end position="272"/>
    </location>
</feature>
<dbReference type="InterPro" id="IPR029058">
    <property type="entry name" value="AB_hydrolase_fold"/>
</dbReference>
<dbReference type="PANTHER" id="PTHR43798">
    <property type="entry name" value="MONOACYLGLYCEROL LIPASE"/>
    <property type="match status" value="1"/>
</dbReference>
<evidence type="ECO:0000256" key="1">
    <source>
        <dbReference type="ARBA" id="ARBA00022801"/>
    </source>
</evidence>
<dbReference type="EMBL" id="CP017839">
    <property type="protein sequence ID" value="APA98816.1"/>
    <property type="molecule type" value="Genomic_DNA"/>
</dbReference>
<evidence type="ECO:0000259" key="2">
    <source>
        <dbReference type="Pfam" id="PF00561"/>
    </source>
</evidence>
<dbReference type="KEGG" id="nsr:NS506_04770"/>
<keyword evidence="1 3" id="KW-0378">Hydrolase</keyword>
<dbReference type="GO" id="GO:0016787">
    <property type="term" value="F:hydrolase activity"/>
    <property type="evidence" value="ECO:0007669"/>
    <property type="project" value="UniProtKB-KW"/>
</dbReference>